<organism evidence="1 2">
    <name type="scientific">Clostridium neuense</name>
    <dbReference type="NCBI Taxonomy" id="1728934"/>
    <lineage>
        <taxon>Bacteria</taxon>
        <taxon>Bacillati</taxon>
        <taxon>Bacillota</taxon>
        <taxon>Clostridia</taxon>
        <taxon>Eubacteriales</taxon>
        <taxon>Clostridiaceae</taxon>
        <taxon>Clostridium</taxon>
    </lineage>
</organism>
<evidence type="ECO:0000313" key="1">
    <source>
        <dbReference type="EMBL" id="MFL0249691.1"/>
    </source>
</evidence>
<evidence type="ECO:0000313" key="2">
    <source>
        <dbReference type="Proteomes" id="UP001623592"/>
    </source>
</evidence>
<reference evidence="1 2" key="1">
    <citation type="submission" date="2024-11" db="EMBL/GenBank/DDBJ databases">
        <authorList>
            <person name="Heng Y.C."/>
            <person name="Lim A.C.H."/>
            <person name="Lee J.K.Y."/>
            <person name="Kittelmann S."/>
        </authorList>
    </citation>
    <scope>NUCLEOTIDE SEQUENCE [LARGE SCALE GENOMIC DNA]</scope>
    <source>
        <strain evidence="1 2">WILCCON 0114</strain>
    </source>
</reference>
<sequence length="119" mass="13716">MCKKKIIEDYYCDLNNLSGLLTNCVSSYRLLIGGASELNQITPATRHDVKKAIERVDKLGDIIDELLETMECYEIDYMNYCKIKANVMKCKLNRKFVLAQIEDELIIKRDNTPKTPPPK</sequence>
<name>A0ABW8TBG2_9CLOT</name>
<keyword evidence="2" id="KW-1185">Reference proteome</keyword>
<proteinExistence type="predicted"/>
<dbReference type="EMBL" id="JBJIAA010000003">
    <property type="protein sequence ID" value="MFL0249691.1"/>
    <property type="molecule type" value="Genomic_DNA"/>
</dbReference>
<accession>A0ABW8TBG2</accession>
<gene>
    <name evidence="1" type="ORF">ACJDT4_04590</name>
</gene>
<dbReference type="RefSeq" id="WP_406786360.1">
    <property type="nucleotide sequence ID" value="NZ_JBJIAA010000003.1"/>
</dbReference>
<comment type="caution">
    <text evidence="1">The sequence shown here is derived from an EMBL/GenBank/DDBJ whole genome shotgun (WGS) entry which is preliminary data.</text>
</comment>
<dbReference type="Proteomes" id="UP001623592">
    <property type="component" value="Unassembled WGS sequence"/>
</dbReference>
<protein>
    <submittedName>
        <fullName evidence="1">Uncharacterized protein</fullName>
    </submittedName>
</protein>